<dbReference type="InterPro" id="IPR036259">
    <property type="entry name" value="MFS_trans_sf"/>
</dbReference>
<feature type="transmembrane region" description="Helical" evidence="6">
    <location>
        <begin position="309"/>
        <end position="326"/>
    </location>
</feature>
<dbReference type="GO" id="GO:0005886">
    <property type="term" value="C:plasma membrane"/>
    <property type="evidence" value="ECO:0007669"/>
    <property type="project" value="UniProtKB-SubCell"/>
</dbReference>
<keyword evidence="4 6" id="KW-1133">Transmembrane helix</keyword>
<feature type="transmembrane region" description="Helical" evidence="6">
    <location>
        <begin position="224"/>
        <end position="244"/>
    </location>
</feature>
<feature type="transmembrane region" description="Helical" evidence="6">
    <location>
        <begin position="256"/>
        <end position="274"/>
    </location>
</feature>
<sequence>MMNKENINKKTFILSKSIILLMAITCGVTVANLYYSQPLLSQIANTFHVSQASAGIVSTLTQIGYAFGLFFFVPLGDVKERRSLIIKMLCFIAIALLIVAVAPSYPILLIASFLVGFTTIVPQIIVPFAAHLAKPKERGKIIGIVMSGVLIGILLSRTFSGLIGGKFGWRIVYFCAASFMILFAVLIKKLLPTSIPSSNISYKNLLSSIVPLFKSEPVLREASINGAAMFASFSAFWTALVFLLGTSTYKMGSREAGLFGLVGVAGALIAPFVGKISDKKTPRFTIGIAITLSTLSYICFWFLGYKLLGLIIGIILLDIGSQTGLVSNQARIQALNDESRSRINTVFMVFYFMGGAVGSFLGALGWQYYGWHGVCLVGILFQLIAMIFHFIIYRKNN</sequence>
<feature type="transmembrane region" description="Helical" evidence="6">
    <location>
        <begin position="54"/>
        <end position="72"/>
    </location>
</feature>
<protein>
    <submittedName>
        <fullName evidence="8">Predicted arabinose efflux permease, MFS family</fullName>
    </submittedName>
</protein>
<dbReference type="Pfam" id="PF07690">
    <property type="entry name" value="MFS_1"/>
    <property type="match status" value="1"/>
</dbReference>
<feature type="transmembrane region" description="Helical" evidence="6">
    <location>
        <begin position="346"/>
        <end position="365"/>
    </location>
</feature>
<evidence type="ECO:0000256" key="6">
    <source>
        <dbReference type="SAM" id="Phobius"/>
    </source>
</evidence>
<dbReference type="PROSITE" id="PS50850">
    <property type="entry name" value="MFS"/>
    <property type="match status" value="1"/>
</dbReference>
<evidence type="ECO:0000256" key="1">
    <source>
        <dbReference type="ARBA" id="ARBA00004651"/>
    </source>
</evidence>
<dbReference type="PANTHER" id="PTHR42910:SF1">
    <property type="entry name" value="MAJOR FACILITATOR SUPERFAMILY (MFS) PROFILE DOMAIN-CONTAINING PROTEIN"/>
    <property type="match status" value="1"/>
</dbReference>
<dbReference type="Proteomes" id="UP000192468">
    <property type="component" value="Unassembled WGS sequence"/>
</dbReference>
<dbReference type="AlphaFoldDB" id="A0A1W1XE40"/>
<feature type="transmembrane region" description="Helical" evidence="6">
    <location>
        <begin position="141"/>
        <end position="159"/>
    </location>
</feature>
<dbReference type="CDD" id="cd17324">
    <property type="entry name" value="MFS_NepI_like"/>
    <property type="match status" value="1"/>
</dbReference>
<dbReference type="EMBL" id="FWXH01000003">
    <property type="protein sequence ID" value="SMC21771.1"/>
    <property type="molecule type" value="Genomic_DNA"/>
</dbReference>
<keyword evidence="3 6" id="KW-0812">Transmembrane</keyword>
<dbReference type="InterPro" id="IPR020846">
    <property type="entry name" value="MFS_dom"/>
</dbReference>
<evidence type="ECO:0000259" key="7">
    <source>
        <dbReference type="PROSITE" id="PS50850"/>
    </source>
</evidence>
<feature type="transmembrane region" description="Helical" evidence="6">
    <location>
        <begin position="371"/>
        <end position="393"/>
    </location>
</feature>
<evidence type="ECO:0000256" key="5">
    <source>
        <dbReference type="ARBA" id="ARBA00023136"/>
    </source>
</evidence>
<organism evidence="8 9">
    <name type="scientific">Clostridium acidisoli DSM 12555</name>
    <dbReference type="NCBI Taxonomy" id="1121291"/>
    <lineage>
        <taxon>Bacteria</taxon>
        <taxon>Bacillati</taxon>
        <taxon>Bacillota</taxon>
        <taxon>Clostridia</taxon>
        <taxon>Eubacteriales</taxon>
        <taxon>Clostridiaceae</taxon>
        <taxon>Clostridium</taxon>
    </lineage>
</organism>
<dbReference type="InterPro" id="IPR011701">
    <property type="entry name" value="MFS"/>
</dbReference>
<evidence type="ECO:0000256" key="4">
    <source>
        <dbReference type="ARBA" id="ARBA00022989"/>
    </source>
</evidence>
<feature type="transmembrane region" description="Helical" evidence="6">
    <location>
        <begin position="108"/>
        <end position="129"/>
    </location>
</feature>
<dbReference type="SUPFAM" id="SSF103473">
    <property type="entry name" value="MFS general substrate transporter"/>
    <property type="match status" value="1"/>
</dbReference>
<keyword evidence="2" id="KW-0813">Transport</keyword>
<feature type="transmembrane region" description="Helical" evidence="6">
    <location>
        <begin position="84"/>
        <end position="102"/>
    </location>
</feature>
<evidence type="ECO:0000256" key="3">
    <source>
        <dbReference type="ARBA" id="ARBA00022692"/>
    </source>
</evidence>
<accession>A0A1W1XE40</accession>
<gene>
    <name evidence="8" type="ORF">SAMN02745134_01445</name>
</gene>
<feature type="transmembrane region" description="Helical" evidence="6">
    <location>
        <begin position="286"/>
        <end position="303"/>
    </location>
</feature>
<feature type="transmembrane region" description="Helical" evidence="6">
    <location>
        <begin position="171"/>
        <end position="191"/>
    </location>
</feature>
<evidence type="ECO:0000256" key="2">
    <source>
        <dbReference type="ARBA" id="ARBA00022448"/>
    </source>
</evidence>
<comment type="subcellular location">
    <subcellularLocation>
        <location evidence="1">Cell membrane</location>
        <topology evidence="1">Multi-pass membrane protein</topology>
    </subcellularLocation>
</comment>
<feature type="transmembrane region" description="Helical" evidence="6">
    <location>
        <begin position="12"/>
        <end position="34"/>
    </location>
</feature>
<name>A0A1W1XE40_9CLOT</name>
<dbReference type="STRING" id="1121291.SAMN02745134_01445"/>
<dbReference type="Gene3D" id="1.20.1250.20">
    <property type="entry name" value="MFS general substrate transporter like domains"/>
    <property type="match status" value="1"/>
</dbReference>
<dbReference type="GO" id="GO:0022857">
    <property type="term" value="F:transmembrane transporter activity"/>
    <property type="evidence" value="ECO:0007669"/>
    <property type="project" value="InterPro"/>
</dbReference>
<dbReference type="PANTHER" id="PTHR42910">
    <property type="entry name" value="TRANSPORTER SCO4007-RELATED"/>
    <property type="match status" value="1"/>
</dbReference>
<keyword evidence="9" id="KW-1185">Reference proteome</keyword>
<proteinExistence type="predicted"/>
<feature type="domain" description="Major facilitator superfamily (MFS) profile" evidence="7">
    <location>
        <begin position="11"/>
        <end position="397"/>
    </location>
</feature>
<evidence type="ECO:0000313" key="9">
    <source>
        <dbReference type="Proteomes" id="UP000192468"/>
    </source>
</evidence>
<reference evidence="8 9" key="1">
    <citation type="submission" date="2017-04" db="EMBL/GenBank/DDBJ databases">
        <authorList>
            <person name="Afonso C.L."/>
            <person name="Miller P.J."/>
            <person name="Scott M.A."/>
            <person name="Spackman E."/>
            <person name="Goraichik I."/>
            <person name="Dimitrov K.M."/>
            <person name="Suarez D.L."/>
            <person name="Swayne D.E."/>
        </authorList>
    </citation>
    <scope>NUCLEOTIDE SEQUENCE [LARGE SCALE GENOMIC DNA]</scope>
    <source>
        <strain evidence="8 9">DSM 12555</strain>
    </source>
</reference>
<keyword evidence="5 6" id="KW-0472">Membrane</keyword>
<evidence type="ECO:0000313" key="8">
    <source>
        <dbReference type="EMBL" id="SMC21771.1"/>
    </source>
</evidence>